<dbReference type="PANTHER" id="PTHR43157">
    <property type="entry name" value="PHOSPHATIDYLINOSITOL-GLYCAN BIOSYNTHESIS CLASS F PROTEIN-RELATED"/>
    <property type="match status" value="1"/>
</dbReference>
<dbReference type="AlphaFoldDB" id="A0AAD7BMS4"/>
<evidence type="ECO:0008006" key="4">
    <source>
        <dbReference type="Google" id="ProtNLM"/>
    </source>
</evidence>
<reference evidence="2" key="1">
    <citation type="submission" date="2023-03" db="EMBL/GenBank/DDBJ databases">
        <title>Massive genome expansion in bonnet fungi (Mycena s.s.) driven by repeated elements and novel gene families across ecological guilds.</title>
        <authorList>
            <consortium name="Lawrence Berkeley National Laboratory"/>
            <person name="Harder C.B."/>
            <person name="Miyauchi S."/>
            <person name="Viragh M."/>
            <person name="Kuo A."/>
            <person name="Thoen E."/>
            <person name="Andreopoulos B."/>
            <person name="Lu D."/>
            <person name="Skrede I."/>
            <person name="Drula E."/>
            <person name="Henrissat B."/>
            <person name="Morin E."/>
            <person name="Kohler A."/>
            <person name="Barry K."/>
            <person name="LaButti K."/>
            <person name="Morin E."/>
            <person name="Salamov A."/>
            <person name="Lipzen A."/>
            <person name="Mereny Z."/>
            <person name="Hegedus B."/>
            <person name="Baldrian P."/>
            <person name="Stursova M."/>
            <person name="Weitz H."/>
            <person name="Taylor A."/>
            <person name="Grigoriev I.V."/>
            <person name="Nagy L.G."/>
            <person name="Martin F."/>
            <person name="Kauserud H."/>
        </authorList>
    </citation>
    <scope>NUCLEOTIDE SEQUENCE</scope>
    <source>
        <strain evidence="2">9284</strain>
    </source>
</reference>
<evidence type="ECO:0000256" key="1">
    <source>
        <dbReference type="ARBA" id="ARBA00023002"/>
    </source>
</evidence>
<dbReference type="EMBL" id="JARKIF010000012">
    <property type="protein sequence ID" value="KAJ7625595.1"/>
    <property type="molecule type" value="Genomic_DNA"/>
</dbReference>
<evidence type="ECO:0000313" key="2">
    <source>
        <dbReference type="EMBL" id="KAJ7625595.1"/>
    </source>
</evidence>
<accession>A0AAD7BMS4</accession>
<evidence type="ECO:0000313" key="3">
    <source>
        <dbReference type="Proteomes" id="UP001221142"/>
    </source>
</evidence>
<dbReference type="SUPFAM" id="SSF51735">
    <property type="entry name" value="NAD(P)-binding Rossmann-fold domains"/>
    <property type="match status" value="1"/>
</dbReference>
<comment type="caution">
    <text evidence="2">The sequence shown here is derived from an EMBL/GenBank/DDBJ whole genome shotgun (WGS) entry which is preliminary data.</text>
</comment>
<dbReference type="PANTHER" id="PTHR43157:SF31">
    <property type="entry name" value="PHOSPHATIDYLINOSITOL-GLYCAN BIOSYNTHESIS CLASS F PROTEIN"/>
    <property type="match status" value="1"/>
</dbReference>
<dbReference type="Proteomes" id="UP001221142">
    <property type="component" value="Unassembled WGS sequence"/>
</dbReference>
<protein>
    <recommendedName>
        <fullName evidence="4">NAD(P)-binding protein</fullName>
    </recommendedName>
</protein>
<dbReference type="InterPro" id="IPR036291">
    <property type="entry name" value="NAD(P)-bd_dom_sf"/>
</dbReference>
<dbReference type="InterPro" id="IPR002347">
    <property type="entry name" value="SDR_fam"/>
</dbReference>
<keyword evidence="1" id="KW-0560">Oxidoreductase</keyword>
<dbReference type="Gene3D" id="3.40.50.720">
    <property type="entry name" value="NAD(P)-binding Rossmann-like Domain"/>
    <property type="match status" value="1"/>
</dbReference>
<dbReference type="Pfam" id="PF00106">
    <property type="entry name" value="adh_short"/>
    <property type="match status" value="1"/>
</dbReference>
<dbReference type="GO" id="GO:0016491">
    <property type="term" value="F:oxidoreductase activity"/>
    <property type="evidence" value="ECO:0007669"/>
    <property type="project" value="UniProtKB-KW"/>
</dbReference>
<sequence>MGQALTTAHYLVFNLLRDQLFGKLTVTKADLTGRTYLVTGANSGLGLAVSVHLAQTQEKGEAAKREIIAQTGFSGDIQIWDLDMEAFSSVVQFAERAKTSLDRLDGAIMNAGVISKEWDLTTDGWERTLQVNSPSTGLLGVLLLPILQATSRLAVPNPNASPQVLPHLTFVGSGAQFRARFTARNSPNILQTLNTDTPIIKKDRYETSKLYSLFLARAVSRLPKRKDDVHPGLVVTGIGRAFNFGSFVTAVWNLLGWTPAEGALNLLYGVLSPTPPGAYVRVCQVSEPPAWVKTTTGEEIQKRRGTSLSKFGGRFLQRWTALSTFRVAMSF</sequence>
<gene>
    <name evidence="2" type="ORF">FB45DRAFT_921826</name>
</gene>
<organism evidence="2 3">
    <name type="scientific">Roridomyces roridus</name>
    <dbReference type="NCBI Taxonomy" id="1738132"/>
    <lineage>
        <taxon>Eukaryota</taxon>
        <taxon>Fungi</taxon>
        <taxon>Dikarya</taxon>
        <taxon>Basidiomycota</taxon>
        <taxon>Agaricomycotina</taxon>
        <taxon>Agaricomycetes</taxon>
        <taxon>Agaricomycetidae</taxon>
        <taxon>Agaricales</taxon>
        <taxon>Marasmiineae</taxon>
        <taxon>Mycenaceae</taxon>
        <taxon>Roridomyces</taxon>
    </lineage>
</organism>
<name>A0AAD7BMS4_9AGAR</name>
<proteinExistence type="predicted"/>
<keyword evidence="3" id="KW-1185">Reference proteome</keyword>